<dbReference type="GO" id="GO:0009117">
    <property type="term" value="P:nucleotide metabolic process"/>
    <property type="evidence" value="ECO:0007669"/>
    <property type="project" value="UniProtKB-KW"/>
</dbReference>
<keyword evidence="4 10" id="KW-0547">Nucleotide-binding</keyword>
<proteinExistence type="inferred from homology"/>
<name>A0A5B8A0M8_9BACT</name>
<dbReference type="Proteomes" id="UP000305398">
    <property type="component" value="Chromosome"/>
</dbReference>
<evidence type="ECO:0000313" key="12">
    <source>
        <dbReference type="EMBL" id="QDA60860.1"/>
    </source>
</evidence>
<dbReference type="AlphaFoldDB" id="A0A5B8A0M8"/>
<dbReference type="GO" id="GO:0000166">
    <property type="term" value="F:nucleotide binding"/>
    <property type="evidence" value="ECO:0007669"/>
    <property type="project" value="UniProtKB-KW"/>
</dbReference>
<feature type="active site" description="Proton acceptor" evidence="10">
    <location>
        <position position="68"/>
    </location>
</feature>
<dbReference type="SUPFAM" id="SSF52972">
    <property type="entry name" value="ITPase-like"/>
    <property type="match status" value="1"/>
</dbReference>
<dbReference type="Pfam" id="PF01725">
    <property type="entry name" value="Ham1p_like"/>
    <property type="match status" value="1"/>
</dbReference>
<evidence type="ECO:0000256" key="2">
    <source>
        <dbReference type="ARBA" id="ARBA00011738"/>
    </source>
</evidence>
<protein>
    <recommendedName>
        <fullName evidence="10">dITP/XTP pyrophosphatase</fullName>
        <ecNumber evidence="10">3.6.1.66</ecNumber>
    </recommendedName>
    <alternativeName>
        <fullName evidence="10">Non-canonical purine NTP pyrophosphatase</fullName>
    </alternativeName>
    <alternativeName>
        <fullName evidence="10">Non-standard purine NTP pyrophosphatase</fullName>
    </alternativeName>
    <alternativeName>
        <fullName evidence="10">Nucleoside-triphosphate diphosphatase</fullName>
    </alternativeName>
    <alternativeName>
        <fullName evidence="10">Nucleoside-triphosphate pyrophosphatase</fullName>
        <shortName evidence="10">NTPase</shortName>
    </alternativeName>
</protein>
<dbReference type="InterPro" id="IPR020922">
    <property type="entry name" value="dITP/XTP_pyrophosphatase"/>
</dbReference>
<keyword evidence="13" id="KW-1185">Reference proteome</keyword>
<gene>
    <name evidence="12" type="primary">rdgB</name>
    <name evidence="12" type="ORF">FHG12_12435</name>
</gene>
<dbReference type="EMBL" id="CP040896">
    <property type="protein sequence ID" value="QDA60860.1"/>
    <property type="molecule type" value="Genomic_DNA"/>
</dbReference>
<evidence type="ECO:0000313" key="13">
    <source>
        <dbReference type="Proteomes" id="UP000305398"/>
    </source>
</evidence>
<dbReference type="GO" id="GO:0009146">
    <property type="term" value="P:purine nucleoside triphosphate catabolic process"/>
    <property type="evidence" value="ECO:0007669"/>
    <property type="project" value="UniProtKB-UniRule"/>
</dbReference>
<dbReference type="PANTHER" id="PTHR11067">
    <property type="entry name" value="INOSINE TRIPHOSPHATE PYROPHOSPHATASE/HAM1 PROTEIN"/>
    <property type="match status" value="1"/>
</dbReference>
<dbReference type="GO" id="GO:0036222">
    <property type="term" value="F:XTP diphosphatase activity"/>
    <property type="evidence" value="ECO:0007669"/>
    <property type="project" value="UniProtKB-UniRule"/>
</dbReference>
<evidence type="ECO:0000256" key="4">
    <source>
        <dbReference type="ARBA" id="ARBA00022741"/>
    </source>
</evidence>
<dbReference type="RefSeq" id="WP_139516034.1">
    <property type="nucleotide sequence ID" value="NZ_CP040896.1"/>
</dbReference>
<dbReference type="OrthoDB" id="9807456at2"/>
<keyword evidence="6 10" id="KW-0460">Magnesium</keyword>
<comment type="catalytic activity">
    <reaction evidence="9 10">
        <text>XTP + H2O = XMP + diphosphate + H(+)</text>
        <dbReference type="Rhea" id="RHEA:28610"/>
        <dbReference type="ChEBI" id="CHEBI:15377"/>
        <dbReference type="ChEBI" id="CHEBI:15378"/>
        <dbReference type="ChEBI" id="CHEBI:33019"/>
        <dbReference type="ChEBI" id="CHEBI:57464"/>
        <dbReference type="ChEBI" id="CHEBI:61314"/>
        <dbReference type="EC" id="3.6.1.66"/>
    </reaction>
</comment>
<evidence type="ECO:0000256" key="5">
    <source>
        <dbReference type="ARBA" id="ARBA00022801"/>
    </source>
</evidence>
<feature type="binding site" evidence="10">
    <location>
        <begin position="149"/>
        <end position="152"/>
    </location>
    <ligand>
        <name>substrate</name>
    </ligand>
</feature>
<dbReference type="CDD" id="cd00515">
    <property type="entry name" value="HAM1"/>
    <property type="match status" value="1"/>
</dbReference>
<feature type="binding site" evidence="10">
    <location>
        <begin position="7"/>
        <end position="12"/>
    </location>
    <ligand>
        <name>substrate</name>
    </ligand>
</feature>
<dbReference type="FunFam" id="3.90.950.10:FF:000001">
    <property type="entry name" value="dITP/XTP pyrophosphatase"/>
    <property type="match status" value="1"/>
</dbReference>
<reference evidence="12 13" key="1">
    <citation type="submission" date="2019-06" db="EMBL/GenBank/DDBJ databases">
        <authorList>
            <person name="Srinivasan S."/>
        </authorList>
    </citation>
    <scope>NUCLEOTIDE SEQUENCE [LARGE SCALE GENOMIC DNA]</scope>
    <source>
        <strain evidence="12 13">17J68-5</strain>
    </source>
</reference>
<feature type="binding site" evidence="10">
    <location>
        <begin position="177"/>
        <end position="178"/>
    </location>
    <ligand>
        <name>substrate</name>
    </ligand>
</feature>
<feature type="binding site" evidence="10">
    <location>
        <position position="69"/>
    </location>
    <ligand>
        <name>substrate</name>
    </ligand>
</feature>
<keyword evidence="7 10" id="KW-0546">Nucleotide metabolism</keyword>
<evidence type="ECO:0000256" key="9">
    <source>
        <dbReference type="ARBA" id="ARBA00052017"/>
    </source>
</evidence>
<dbReference type="KEGG" id="hyj:FHG12_12435"/>
<dbReference type="GO" id="GO:0036220">
    <property type="term" value="F:ITP diphosphatase activity"/>
    <property type="evidence" value="ECO:0007669"/>
    <property type="project" value="UniProtKB-UniRule"/>
</dbReference>
<keyword evidence="3 10" id="KW-0479">Metal-binding</keyword>
<evidence type="ECO:0000256" key="11">
    <source>
        <dbReference type="RuleBase" id="RU003781"/>
    </source>
</evidence>
<evidence type="ECO:0000256" key="6">
    <source>
        <dbReference type="ARBA" id="ARBA00022842"/>
    </source>
</evidence>
<evidence type="ECO:0000256" key="3">
    <source>
        <dbReference type="ARBA" id="ARBA00022723"/>
    </source>
</evidence>
<accession>A0A5B8A0M8</accession>
<feature type="binding site" evidence="10">
    <location>
        <position position="68"/>
    </location>
    <ligand>
        <name>Mg(2+)</name>
        <dbReference type="ChEBI" id="CHEBI:18420"/>
    </ligand>
</feature>
<sequence>MRICFATNNEHKLTEVRPLLPAFIELVSLRDIGCEEELPETRDTLAGNARQKAEYVWEHYGVSCFADDTGLEVNALHGEPGVYSARYAGPQRSAADNVTKLLHELGTASDRSAQFRTVIALILPSGEVHEFAGEVRGSITDTRQGKDGFGYDPVFRPEGHDATFAEMTLAQKNTMSHRARAVQQLVAFLNTQTAGSVGAEK</sequence>
<comment type="similarity">
    <text evidence="1 10 11">Belongs to the HAM1 NTPase family.</text>
</comment>
<evidence type="ECO:0000256" key="7">
    <source>
        <dbReference type="ARBA" id="ARBA00023080"/>
    </source>
</evidence>
<dbReference type="InterPro" id="IPR002637">
    <property type="entry name" value="RdgB/HAM1"/>
</dbReference>
<comment type="cofactor">
    <cofactor evidence="10">
        <name>Mg(2+)</name>
        <dbReference type="ChEBI" id="CHEBI:18420"/>
    </cofactor>
    <text evidence="10">Binds 1 Mg(2+) ion per subunit.</text>
</comment>
<evidence type="ECO:0000256" key="10">
    <source>
        <dbReference type="HAMAP-Rule" id="MF_01405"/>
    </source>
</evidence>
<evidence type="ECO:0000256" key="8">
    <source>
        <dbReference type="ARBA" id="ARBA00051875"/>
    </source>
</evidence>
<dbReference type="HAMAP" id="MF_01405">
    <property type="entry name" value="Non_canon_purine_NTPase"/>
    <property type="match status" value="1"/>
</dbReference>
<comment type="subunit">
    <text evidence="2 10">Homodimer.</text>
</comment>
<comment type="catalytic activity">
    <reaction evidence="8 10">
        <text>dITP + H2O = dIMP + diphosphate + H(+)</text>
        <dbReference type="Rhea" id="RHEA:28342"/>
        <dbReference type="ChEBI" id="CHEBI:15377"/>
        <dbReference type="ChEBI" id="CHEBI:15378"/>
        <dbReference type="ChEBI" id="CHEBI:33019"/>
        <dbReference type="ChEBI" id="CHEBI:61194"/>
        <dbReference type="ChEBI" id="CHEBI:61382"/>
        <dbReference type="EC" id="3.6.1.66"/>
    </reaction>
</comment>
<dbReference type="PANTHER" id="PTHR11067:SF9">
    <property type="entry name" value="INOSINE TRIPHOSPHATE PYROPHOSPHATASE"/>
    <property type="match status" value="1"/>
</dbReference>
<dbReference type="InterPro" id="IPR029001">
    <property type="entry name" value="ITPase-like_fam"/>
</dbReference>
<evidence type="ECO:0000256" key="1">
    <source>
        <dbReference type="ARBA" id="ARBA00008023"/>
    </source>
</evidence>
<dbReference type="NCBIfam" id="TIGR00042">
    <property type="entry name" value="RdgB/HAM1 family non-canonical purine NTP pyrophosphatase"/>
    <property type="match status" value="1"/>
</dbReference>
<dbReference type="GO" id="GO:0046872">
    <property type="term" value="F:metal ion binding"/>
    <property type="evidence" value="ECO:0007669"/>
    <property type="project" value="UniProtKB-KW"/>
</dbReference>
<comment type="caution">
    <text evidence="10">Lacks conserved residue(s) required for the propagation of feature annotation.</text>
</comment>
<dbReference type="GO" id="GO:0035870">
    <property type="term" value="F:dITP diphosphatase activity"/>
    <property type="evidence" value="ECO:0007669"/>
    <property type="project" value="UniProtKB-UniRule"/>
</dbReference>
<keyword evidence="5 10" id="KW-0378">Hydrolase</keyword>
<feature type="binding site" evidence="10">
    <location>
        <position position="172"/>
    </location>
    <ligand>
        <name>substrate</name>
    </ligand>
</feature>
<dbReference type="EC" id="3.6.1.66" evidence="10"/>
<dbReference type="GO" id="GO:0017111">
    <property type="term" value="F:ribonucleoside triphosphate phosphatase activity"/>
    <property type="evidence" value="ECO:0007669"/>
    <property type="project" value="InterPro"/>
</dbReference>
<dbReference type="Gene3D" id="3.90.950.10">
    <property type="match status" value="1"/>
</dbReference>
<organism evidence="12 13">
    <name type="scientific">Hymenobacter jejuensis</name>
    <dbReference type="NCBI Taxonomy" id="2502781"/>
    <lineage>
        <taxon>Bacteria</taxon>
        <taxon>Pseudomonadati</taxon>
        <taxon>Bacteroidota</taxon>
        <taxon>Cytophagia</taxon>
        <taxon>Cytophagales</taxon>
        <taxon>Hymenobacteraceae</taxon>
        <taxon>Hymenobacter</taxon>
    </lineage>
</organism>
<comment type="catalytic activity">
    <reaction evidence="10">
        <text>ITP + H2O = IMP + diphosphate + H(+)</text>
        <dbReference type="Rhea" id="RHEA:29399"/>
        <dbReference type="ChEBI" id="CHEBI:15377"/>
        <dbReference type="ChEBI" id="CHEBI:15378"/>
        <dbReference type="ChEBI" id="CHEBI:33019"/>
        <dbReference type="ChEBI" id="CHEBI:58053"/>
        <dbReference type="ChEBI" id="CHEBI:61402"/>
        <dbReference type="EC" id="3.6.1.66"/>
    </reaction>
</comment>
<dbReference type="GO" id="GO:0005829">
    <property type="term" value="C:cytosol"/>
    <property type="evidence" value="ECO:0007669"/>
    <property type="project" value="TreeGrafter"/>
</dbReference>
<comment type="function">
    <text evidence="10">Pyrophosphatase that catalyzes the hydrolysis of nucleoside triphosphates to their monophosphate derivatives, with a high preference for the non-canonical purine nucleotides XTP (xanthosine triphosphate), dITP (deoxyinosine triphosphate) and ITP. Seems to function as a house-cleaning enzyme that removes non-canonical purine nucleotides from the nucleotide pool, thus preventing their incorporation into DNA/RNA and avoiding chromosomal lesions.</text>
</comment>